<evidence type="ECO:0000256" key="1">
    <source>
        <dbReference type="SAM" id="Phobius"/>
    </source>
</evidence>
<dbReference type="AlphaFoldDB" id="A0A8S9I005"/>
<keyword evidence="1" id="KW-0472">Membrane</keyword>
<comment type="caution">
    <text evidence="2">The sequence shown here is derived from an EMBL/GenBank/DDBJ whole genome shotgun (WGS) entry which is preliminary data.</text>
</comment>
<organism evidence="2">
    <name type="scientific">Brassica cretica</name>
    <name type="common">Mustard</name>
    <dbReference type="NCBI Taxonomy" id="69181"/>
    <lineage>
        <taxon>Eukaryota</taxon>
        <taxon>Viridiplantae</taxon>
        <taxon>Streptophyta</taxon>
        <taxon>Embryophyta</taxon>
        <taxon>Tracheophyta</taxon>
        <taxon>Spermatophyta</taxon>
        <taxon>Magnoliopsida</taxon>
        <taxon>eudicotyledons</taxon>
        <taxon>Gunneridae</taxon>
        <taxon>Pentapetalae</taxon>
        <taxon>rosids</taxon>
        <taxon>malvids</taxon>
        <taxon>Brassicales</taxon>
        <taxon>Brassicaceae</taxon>
        <taxon>Brassiceae</taxon>
        <taxon>Brassica</taxon>
    </lineage>
</organism>
<name>A0A8S9I005_BRACR</name>
<sequence length="129" mass="14091">MAMKLSLGGDGALSQWLSSNRRIHGARGRNLKAEESKAEQYSVLLFLSSVSASSSLPSIFLSFFFSFLFSFYLSVTFSGMDSNPYRQSTNYVDLLTSQHGVFSFEEDSVQLSSSSQVPIFGIQGAEASS</sequence>
<accession>A0A8S9I005</accession>
<evidence type="ECO:0000313" key="2">
    <source>
        <dbReference type="EMBL" id="KAF2563404.1"/>
    </source>
</evidence>
<gene>
    <name evidence="2" type="ORF">F2Q70_00016046</name>
</gene>
<protein>
    <submittedName>
        <fullName evidence="2">Uncharacterized protein</fullName>
    </submittedName>
</protein>
<reference evidence="2" key="1">
    <citation type="submission" date="2019-12" db="EMBL/GenBank/DDBJ databases">
        <title>Genome sequencing and annotation of Brassica cretica.</title>
        <authorList>
            <person name="Studholme D.J."/>
            <person name="Sarris P.F."/>
        </authorList>
    </citation>
    <scope>NUCLEOTIDE SEQUENCE</scope>
    <source>
        <strain evidence="2">PFS-102/07</strain>
        <tissue evidence="2">Leaf</tissue>
    </source>
</reference>
<keyword evidence="1" id="KW-0812">Transmembrane</keyword>
<keyword evidence="1" id="KW-1133">Transmembrane helix</keyword>
<proteinExistence type="predicted"/>
<dbReference type="EMBL" id="QGKY02001250">
    <property type="protein sequence ID" value="KAF2563404.1"/>
    <property type="molecule type" value="Genomic_DNA"/>
</dbReference>
<feature type="transmembrane region" description="Helical" evidence="1">
    <location>
        <begin position="56"/>
        <end position="77"/>
    </location>
</feature>